<dbReference type="SUPFAM" id="SSF47240">
    <property type="entry name" value="Ferritin-like"/>
    <property type="match status" value="1"/>
</dbReference>
<dbReference type="InterPro" id="IPR008331">
    <property type="entry name" value="Ferritin_DPS_dom"/>
</dbReference>
<evidence type="ECO:0000256" key="2">
    <source>
        <dbReference type="ARBA" id="ARBA00022434"/>
    </source>
</evidence>
<feature type="domain" description="Ferritin-like diiron" evidence="7">
    <location>
        <begin position="22"/>
        <end position="167"/>
    </location>
</feature>
<keyword evidence="5 6" id="KW-0408">Iron</keyword>
<comment type="function">
    <text evidence="6">Iron-storage protein.</text>
</comment>
<comment type="caution">
    <text evidence="8">The sequence shown here is derived from an EMBL/GenBank/DDBJ whole genome shotgun (WGS) entry which is preliminary data.</text>
</comment>
<evidence type="ECO:0000256" key="6">
    <source>
        <dbReference type="RuleBase" id="RU361145"/>
    </source>
</evidence>
<proteinExistence type="inferred from homology"/>
<keyword evidence="4" id="KW-0560">Oxidoreductase</keyword>
<dbReference type="PANTHER" id="PTHR11431:SF127">
    <property type="entry name" value="BACTERIAL NON-HEME FERRITIN"/>
    <property type="match status" value="1"/>
</dbReference>
<dbReference type="PROSITE" id="PS50905">
    <property type="entry name" value="FERRITIN_LIKE"/>
    <property type="match status" value="1"/>
</dbReference>
<dbReference type="InterPro" id="IPR009040">
    <property type="entry name" value="Ferritin-like_diiron"/>
</dbReference>
<protein>
    <recommendedName>
        <fullName evidence="6">Ferritin</fullName>
        <ecNumber evidence="6">1.16.3.2</ecNumber>
    </recommendedName>
</protein>
<dbReference type="Pfam" id="PF00210">
    <property type="entry name" value="Ferritin"/>
    <property type="match status" value="1"/>
</dbReference>
<comment type="subcellular location">
    <subcellularLocation>
        <location evidence="6">Cytoplasm</location>
    </subcellularLocation>
</comment>
<dbReference type="InterPro" id="IPR009078">
    <property type="entry name" value="Ferritin-like_SF"/>
</dbReference>
<dbReference type="Gene3D" id="1.20.1260.10">
    <property type="match status" value="1"/>
</dbReference>
<dbReference type="Proteomes" id="UP001501496">
    <property type="component" value="Unassembled WGS sequence"/>
</dbReference>
<dbReference type="InterPro" id="IPR001519">
    <property type="entry name" value="Ferritin"/>
</dbReference>
<reference evidence="9" key="1">
    <citation type="journal article" date="2019" name="Int. J. Syst. Evol. Microbiol.">
        <title>The Global Catalogue of Microorganisms (GCM) 10K type strain sequencing project: providing services to taxonomists for standard genome sequencing and annotation.</title>
        <authorList>
            <consortium name="The Broad Institute Genomics Platform"/>
            <consortium name="The Broad Institute Genome Sequencing Center for Infectious Disease"/>
            <person name="Wu L."/>
            <person name="Ma J."/>
        </authorList>
    </citation>
    <scope>NUCLEOTIDE SEQUENCE [LARGE SCALE GENOMIC DNA]</scope>
    <source>
        <strain evidence="9">JCM 17630</strain>
    </source>
</reference>
<comment type="similarity">
    <text evidence="1 6">Belongs to the ferritin family. Prokaryotic subfamily.</text>
</comment>
<dbReference type="EMBL" id="BAABCA010000002">
    <property type="protein sequence ID" value="GAA4232915.1"/>
    <property type="molecule type" value="Genomic_DNA"/>
</dbReference>
<keyword evidence="9" id="KW-1185">Reference proteome</keyword>
<dbReference type="EC" id="1.16.3.2" evidence="6"/>
<dbReference type="CDD" id="cd01055">
    <property type="entry name" value="Nonheme_Ferritin"/>
    <property type="match status" value="1"/>
</dbReference>
<sequence length="181" mass="20997">MLFIVTLFKTKKGMNTVVRKQMSIHPDVMDLLNNQIAMEMKASASYLAMASWCDQRELLNAKSFFYKQAEEEREHAMKIFTFINDNGGAAVSPNVTNVNNDFESLRGVYEASLEQEISVTESIYKIFKAARKEDDFVSEIFLQWFITEQSEEEDTFRSILDIFDLMEGMPLKMVDERLPME</sequence>
<dbReference type="InterPro" id="IPR041719">
    <property type="entry name" value="Ferritin_prok"/>
</dbReference>
<keyword evidence="3 6" id="KW-0479">Metal-binding</keyword>
<dbReference type="InterPro" id="IPR012347">
    <property type="entry name" value="Ferritin-like"/>
</dbReference>
<evidence type="ECO:0000256" key="1">
    <source>
        <dbReference type="ARBA" id="ARBA00006950"/>
    </source>
</evidence>
<dbReference type="PANTHER" id="PTHR11431">
    <property type="entry name" value="FERRITIN"/>
    <property type="match status" value="1"/>
</dbReference>
<accession>A0ABP8C474</accession>
<evidence type="ECO:0000313" key="9">
    <source>
        <dbReference type="Proteomes" id="UP001501496"/>
    </source>
</evidence>
<keyword evidence="6" id="KW-0963">Cytoplasm</keyword>
<evidence type="ECO:0000256" key="4">
    <source>
        <dbReference type="ARBA" id="ARBA00023002"/>
    </source>
</evidence>
<evidence type="ECO:0000313" key="8">
    <source>
        <dbReference type="EMBL" id="GAA4232915.1"/>
    </source>
</evidence>
<name>A0ABP8C474_9FLAO</name>
<keyword evidence="2 6" id="KW-0409">Iron storage</keyword>
<evidence type="ECO:0000256" key="5">
    <source>
        <dbReference type="ARBA" id="ARBA00023004"/>
    </source>
</evidence>
<evidence type="ECO:0000259" key="7">
    <source>
        <dbReference type="PROSITE" id="PS50905"/>
    </source>
</evidence>
<evidence type="ECO:0000256" key="3">
    <source>
        <dbReference type="ARBA" id="ARBA00022723"/>
    </source>
</evidence>
<gene>
    <name evidence="8" type="ORF">GCM10022291_08730</name>
</gene>
<organism evidence="8 9">
    <name type="scientific">Postechiella marina</name>
    <dbReference type="NCBI Taxonomy" id="943941"/>
    <lineage>
        <taxon>Bacteria</taxon>
        <taxon>Pseudomonadati</taxon>
        <taxon>Bacteroidota</taxon>
        <taxon>Flavobacteriia</taxon>
        <taxon>Flavobacteriales</taxon>
        <taxon>Flavobacteriaceae</taxon>
        <taxon>Postechiella</taxon>
    </lineage>
</organism>
<comment type="catalytic activity">
    <reaction evidence="6">
        <text>4 Fe(2+) + O2 + 6 H2O = 4 iron(III) oxide-hydroxide + 12 H(+)</text>
        <dbReference type="Rhea" id="RHEA:11972"/>
        <dbReference type="ChEBI" id="CHEBI:15377"/>
        <dbReference type="ChEBI" id="CHEBI:15378"/>
        <dbReference type="ChEBI" id="CHEBI:15379"/>
        <dbReference type="ChEBI" id="CHEBI:29033"/>
        <dbReference type="ChEBI" id="CHEBI:78619"/>
        <dbReference type="EC" id="1.16.3.2"/>
    </reaction>
</comment>